<sequence length="368" mass="39474">MKNVAYGKGAGLNGMGSVLFCLVTAITTATFSYVALMSVCFTDIFHPDPYLEAISSMSWLSSPRLMLAGLLWLALVSGLLYLVCHLSERLNERSVLVGVILVTSALGCLVVLSAHSTGHIFPDAHSLIEYASRASSGDWDSFLPTAEHSEFAPDVPSAYTYFRFYPYQIGGFLYFLAVFKLFGAGNVVALGLCNVVANEVALLSLTLLVWEATESKAERVCAPVLMGLNAPFFILATFPYGNSVGFSLTCLYLLLQVKSFRAEDGKGTLLYQLASIAPLGVGLAIKSTYQVIALGMVAAWFVLTARRGKWLGFGLSALVLVLALALAGLPKTYFEHATGIDYGEGLPTVSWLEIGLTGSTGINDQPGW</sequence>
<keyword evidence="1" id="KW-0812">Transmembrane</keyword>
<feature type="transmembrane region" description="Helical" evidence="1">
    <location>
        <begin position="95"/>
        <end position="114"/>
    </location>
</feature>
<proteinExistence type="predicted"/>
<evidence type="ECO:0000313" key="2">
    <source>
        <dbReference type="EMBL" id="MEE6147383.1"/>
    </source>
</evidence>
<feature type="transmembrane region" description="Helical" evidence="1">
    <location>
        <begin position="230"/>
        <end position="255"/>
    </location>
</feature>
<feature type="transmembrane region" description="Helical" evidence="1">
    <location>
        <begin position="164"/>
        <end position="182"/>
    </location>
</feature>
<keyword evidence="3" id="KW-1185">Reference proteome</keyword>
<dbReference type="Proteomes" id="UP001332931">
    <property type="component" value="Unassembled WGS sequence"/>
</dbReference>
<feature type="transmembrane region" description="Helical" evidence="1">
    <location>
        <begin position="65"/>
        <end position="83"/>
    </location>
</feature>
<feature type="transmembrane region" description="Helical" evidence="1">
    <location>
        <begin position="276"/>
        <end position="303"/>
    </location>
</feature>
<organism evidence="2 3">
    <name type="scientific">Olsenella absiana</name>
    <dbReference type="NCBI Taxonomy" id="3115222"/>
    <lineage>
        <taxon>Bacteria</taxon>
        <taxon>Bacillati</taxon>
        <taxon>Actinomycetota</taxon>
        <taxon>Coriobacteriia</taxon>
        <taxon>Coriobacteriales</taxon>
        <taxon>Atopobiaceae</taxon>
        <taxon>Olsenella</taxon>
    </lineage>
</organism>
<feature type="transmembrane region" description="Helical" evidence="1">
    <location>
        <begin position="12"/>
        <end position="45"/>
    </location>
</feature>
<accession>A0ABU7R9W4</accession>
<feature type="transmembrane region" description="Helical" evidence="1">
    <location>
        <begin position="309"/>
        <end position="329"/>
    </location>
</feature>
<comment type="caution">
    <text evidence="2">The sequence shown here is derived from an EMBL/GenBank/DDBJ whole genome shotgun (WGS) entry which is preliminary data.</text>
</comment>
<dbReference type="EMBL" id="JAZGJQ010000004">
    <property type="protein sequence ID" value="MEE6147383.1"/>
    <property type="molecule type" value="Genomic_DNA"/>
</dbReference>
<evidence type="ECO:0000313" key="3">
    <source>
        <dbReference type="Proteomes" id="UP001332931"/>
    </source>
</evidence>
<dbReference type="RefSeq" id="WP_330958148.1">
    <property type="nucleotide sequence ID" value="NZ_JAZGJQ010000004.1"/>
</dbReference>
<reference evidence="2 3" key="1">
    <citation type="submission" date="2024-01" db="EMBL/GenBank/DDBJ databases">
        <title>Description of Olsenella sp. nov., isolated from pig feces.</title>
        <authorList>
            <person name="Chang Y.-H."/>
        </authorList>
    </citation>
    <scope>NUCLEOTIDE SEQUENCE [LARGE SCALE GENOMIC DNA]</scope>
    <source>
        <strain evidence="2 3">YH-ols2223</strain>
    </source>
</reference>
<protein>
    <recommendedName>
        <fullName evidence="4">Glycosyltransferase RgtA/B/C/D-like domain-containing protein</fullName>
    </recommendedName>
</protein>
<keyword evidence="1" id="KW-0472">Membrane</keyword>
<evidence type="ECO:0000256" key="1">
    <source>
        <dbReference type="SAM" id="Phobius"/>
    </source>
</evidence>
<keyword evidence="1" id="KW-1133">Transmembrane helix</keyword>
<evidence type="ECO:0008006" key="4">
    <source>
        <dbReference type="Google" id="ProtNLM"/>
    </source>
</evidence>
<gene>
    <name evidence="2" type="ORF">VXJ25_05175</name>
</gene>
<feature type="transmembrane region" description="Helical" evidence="1">
    <location>
        <begin position="189"/>
        <end position="210"/>
    </location>
</feature>
<name>A0ABU7R9W4_9ACTN</name>